<proteinExistence type="predicted"/>
<dbReference type="PANTHER" id="PTHR11614">
    <property type="entry name" value="PHOSPHOLIPASE-RELATED"/>
    <property type="match status" value="1"/>
</dbReference>
<gene>
    <name evidence="2" type="ORF">FHY56_02125</name>
</gene>
<evidence type="ECO:0000259" key="1">
    <source>
        <dbReference type="Pfam" id="PF12146"/>
    </source>
</evidence>
<name>A0A502BU43_9HYPH</name>
<dbReference type="Pfam" id="PF12146">
    <property type="entry name" value="Hydrolase_4"/>
    <property type="match status" value="1"/>
</dbReference>
<dbReference type="SUPFAM" id="SSF53474">
    <property type="entry name" value="alpha/beta-Hydrolases"/>
    <property type="match status" value="1"/>
</dbReference>
<sequence>MPDFLFGTEANPIPAGTKAGLFKAKDNIDLRYAILKPQTTPSLGTIVLLQGRNEFIEKYFETMSNLSGRGFTVATMDWRGQGGSQRLLKDHMRGYVRRFSDYTDDLDQFFTEIVLPDCPPPYYILAHSAGALITYSSMHKLVSRVNRIVLCAPLIGLRSVQSENDKMRRMTTVLRWLGMGRKYATGGRINKERLFENNPLTSDPVRFARNMEVVRNNPRLALGGPTFSWIGNALSTAVRIHQPDFYEGPAMPVLIIAAGADMVVSTAATERFAAQTRNISLVVIDGARHELLQEADYYREQALAAFDAFIPGTYEMEALPDSLEPENPDQP</sequence>
<keyword evidence="3" id="KW-1185">Reference proteome</keyword>
<keyword evidence="2" id="KW-0378">Hydrolase</keyword>
<dbReference type="Proteomes" id="UP000315388">
    <property type="component" value="Unassembled WGS sequence"/>
</dbReference>
<dbReference type="RefSeq" id="WP_140903510.1">
    <property type="nucleotide sequence ID" value="NZ_JBHTMD010000017.1"/>
</dbReference>
<comment type="caution">
    <text evidence="2">The sequence shown here is derived from an EMBL/GenBank/DDBJ whole genome shotgun (WGS) entry which is preliminary data.</text>
</comment>
<dbReference type="GO" id="GO:0016787">
    <property type="term" value="F:hydrolase activity"/>
    <property type="evidence" value="ECO:0007669"/>
    <property type="project" value="UniProtKB-KW"/>
</dbReference>
<organism evidence="2 3">
    <name type="scientific">Brucella gallinifaecis</name>
    <dbReference type="NCBI Taxonomy" id="215590"/>
    <lineage>
        <taxon>Bacteria</taxon>
        <taxon>Pseudomonadati</taxon>
        <taxon>Pseudomonadota</taxon>
        <taxon>Alphaproteobacteria</taxon>
        <taxon>Hyphomicrobiales</taxon>
        <taxon>Brucellaceae</taxon>
        <taxon>Brucella/Ochrobactrum group</taxon>
        <taxon>Brucella</taxon>
    </lineage>
</organism>
<dbReference type="EMBL" id="VEWJ01000001">
    <property type="protein sequence ID" value="TPF77171.1"/>
    <property type="molecule type" value="Genomic_DNA"/>
</dbReference>
<feature type="domain" description="Serine aminopeptidase S33" evidence="1">
    <location>
        <begin position="43"/>
        <end position="296"/>
    </location>
</feature>
<reference evidence="2 3" key="1">
    <citation type="journal article" date="2003" name="Int. J. Syst. Evol. Microbiol.">
        <title>Towards a standardized format for the description of a novel species (of an established genus): Ochrobactrum gallinifaecis sp. nov.</title>
        <authorList>
            <person name="Kampfer P."/>
            <person name="Buczolits S."/>
            <person name="Albrecht A."/>
            <person name="Busse H.J."/>
            <person name="Stackebrandt E."/>
        </authorList>
    </citation>
    <scope>NUCLEOTIDE SEQUENCE [LARGE SCALE GENOMIC DNA]</scope>
    <source>
        <strain evidence="2 3">ISO 196</strain>
    </source>
</reference>
<accession>A0A502BU43</accession>
<evidence type="ECO:0000313" key="2">
    <source>
        <dbReference type="EMBL" id="TPF77171.1"/>
    </source>
</evidence>
<dbReference type="InterPro" id="IPR029058">
    <property type="entry name" value="AB_hydrolase_fold"/>
</dbReference>
<evidence type="ECO:0000313" key="3">
    <source>
        <dbReference type="Proteomes" id="UP000315388"/>
    </source>
</evidence>
<protein>
    <submittedName>
        <fullName evidence="2">Alpha/beta hydrolase</fullName>
    </submittedName>
</protein>
<dbReference type="InterPro" id="IPR051044">
    <property type="entry name" value="MAG_DAG_Lipase"/>
</dbReference>
<dbReference type="InterPro" id="IPR022742">
    <property type="entry name" value="Hydrolase_4"/>
</dbReference>
<dbReference type="AlphaFoldDB" id="A0A502BU43"/>
<dbReference type="Gene3D" id="3.40.50.1820">
    <property type="entry name" value="alpha/beta hydrolase"/>
    <property type="match status" value="1"/>
</dbReference>
<dbReference type="OrthoDB" id="9788260at2"/>